<protein>
    <submittedName>
        <fullName evidence="1">Protein involved in gliding motility RemB</fullName>
    </submittedName>
</protein>
<proteinExistence type="predicted"/>
<dbReference type="Gene3D" id="2.40.160.130">
    <property type="entry name" value="Capsule assembly protein Wzi"/>
    <property type="match status" value="1"/>
</dbReference>
<dbReference type="RefSeq" id="WP_073150803.1">
    <property type="nucleotide sequence ID" value="NZ_FQYY01000005.1"/>
</dbReference>
<name>A0A1M6EV54_9FLAO</name>
<sequence length="713" mass="82487">MRILPVILGAFLCLNVFSQNTLQEDERFPVFAACENVEYALQEDCFYTHVKSHVVSNLLLPEVVKQDDYRGKMTVLFEVTPEGDFKIIYIDTSYKELITEVERVFAQLPKVKPASYNGNAIFMQFRMPIYIPLDENVASEIDRKVIVNNTSKLKRDQAKRTYKVEKVNPLAKEFDSVGNSLVDYTNKQFASHVNIPFSHEVYNRFDDEMNVVGTNAHTASKPFLYSDVKPYYDFEQKNKELDYKVNSWFGRKFFNEHLVQLQAEDYWLVADVAADLQIGKDFDADFNSTYNNTRAAVIQGGIGENLNFFASVYESQGRFAQYFNQYAESIKPDGGNPAIIPGRGIAKDFDGDYDYPVAEGYLSYSPSKHFNFQFGHGKNFIGDGYRSLLLSDVASPYPFFKMNTSFWKLKYTNTWMSMRDVRPEVTESGSFRTKYVANHYLSYNVTKRLNIGLFESVIWENDNERGFDLNYLNPVIFYRAIEFSTGSRGGNALIGLTGKYKWSNHFNTYGQLIIDEFSSSDIFGGQQSYKNKIGYQLGLKYFNAFNVDNLYFQVEFNQVRPYTYSHNEITLNYGHNNQSLAHLWGANFREVIAIARYKKDRFYGHLKFIVGKRGFELEEDLDPFYGSDIYGNDENRISDNGNALFQGNAADFLYGEIELGYIVNPATNLKVYANFINRNISADLENVNYNFQNNTSWINFGFRTDLFNWYYDF</sequence>
<dbReference type="EMBL" id="FQYY01000005">
    <property type="protein sequence ID" value="SHI89364.1"/>
    <property type="molecule type" value="Genomic_DNA"/>
</dbReference>
<keyword evidence="2" id="KW-1185">Reference proteome</keyword>
<reference evidence="1 2" key="1">
    <citation type="submission" date="2016-11" db="EMBL/GenBank/DDBJ databases">
        <authorList>
            <person name="Jaros S."/>
            <person name="Januszkiewicz K."/>
            <person name="Wedrychowicz H."/>
        </authorList>
    </citation>
    <scope>NUCLEOTIDE SEQUENCE [LARGE SCALE GENOMIC DNA]</scope>
    <source>
        <strain evidence="1 2">DSM 21425</strain>
    </source>
</reference>
<evidence type="ECO:0000313" key="1">
    <source>
        <dbReference type="EMBL" id="SHI89364.1"/>
    </source>
</evidence>
<dbReference type="STRING" id="579105.SAMN04488096_105279"/>
<organism evidence="1 2">
    <name type="scientific">Mesonia phycicola</name>
    <dbReference type="NCBI Taxonomy" id="579105"/>
    <lineage>
        <taxon>Bacteria</taxon>
        <taxon>Pseudomonadati</taxon>
        <taxon>Bacteroidota</taxon>
        <taxon>Flavobacteriia</taxon>
        <taxon>Flavobacteriales</taxon>
        <taxon>Flavobacteriaceae</taxon>
        <taxon>Mesonia</taxon>
    </lineage>
</organism>
<dbReference type="Proteomes" id="UP000184225">
    <property type="component" value="Unassembled WGS sequence"/>
</dbReference>
<evidence type="ECO:0000313" key="2">
    <source>
        <dbReference type="Proteomes" id="UP000184225"/>
    </source>
</evidence>
<dbReference type="OrthoDB" id="9808260at2"/>
<dbReference type="AlphaFoldDB" id="A0A1M6EV54"/>
<gene>
    <name evidence="1" type="ORF">SAMN04488096_105279</name>
</gene>
<dbReference type="InterPro" id="IPR038636">
    <property type="entry name" value="Wzi_sf"/>
</dbReference>
<accession>A0A1M6EV54</accession>